<dbReference type="Proteomes" id="UP000554235">
    <property type="component" value="Unassembled WGS sequence"/>
</dbReference>
<dbReference type="SUPFAM" id="SSF81383">
    <property type="entry name" value="F-box domain"/>
    <property type="match status" value="1"/>
</dbReference>
<gene>
    <name evidence="2" type="ORF">FALBO_2342</name>
</gene>
<keyword evidence="3" id="KW-1185">Reference proteome</keyword>
<comment type="caution">
    <text evidence="2">The sequence shown here is derived from an EMBL/GenBank/DDBJ whole genome shotgun (WGS) entry which is preliminary data.</text>
</comment>
<dbReference type="EMBL" id="JAADYS010000299">
    <property type="protein sequence ID" value="KAF4470741.1"/>
    <property type="molecule type" value="Genomic_DNA"/>
</dbReference>
<organism evidence="2 3">
    <name type="scientific">Fusarium albosuccineum</name>
    <dbReference type="NCBI Taxonomy" id="1237068"/>
    <lineage>
        <taxon>Eukaryota</taxon>
        <taxon>Fungi</taxon>
        <taxon>Dikarya</taxon>
        <taxon>Ascomycota</taxon>
        <taxon>Pezizomycotina</taxon>
        <taxon>Sordariomycetes</taxon>
        <taxon>Hypocreomycetidae</taxon>
        <taxon>Hypocreales</taxon>
        <taxon>Nectriaceae</taxon>
        <taxon>Fusarium</taxon>
        <taxon>Fusarium decemcellulare species complex</taxon>
    </lineage>
</organism>
<feature type="domain" description="F-box" evidence="1">
    <location>
        <begin position="27"/>
        <end position="67"/>
    </location>
</feature>
<dbReference type="Pfam" id="PF12937">
    <property type="entry name" value="F-box-like"/>
    <property type="match status" value="1"/>
</dbReference>
<dbReference type="InterPro" id="IPR001810">
    <property type="entry name" value="F-box_dom"/>
</dbReference>
<dbReference type="InterPro" id="IPR036047">
    <property type="entry name" value="F-box-like_dom_sf"/>
</dbReference>
<evidence type="ECO:0000259" key="1">
    <source>
        <dbReference type="Pfam" id="PF12937"/>
    </source>
</evidence>
<dbReference type="Gene3D" id="1.20.1280.50">
    <property type="match status" value="1"/>
</dbReference>
<protein>
    <submittedName>
        <fullName evidence="2">F-box-like domain-containing</fullName>
    </submittedName>
</protein>
<sequence length="308" mass="36331">MKRKASHQLARKPAEDTIRDQVFGTFDLLECILSHLDMQTLLLAQRVCQEWHHVILRSPYLQQQLFFQPRHIKPDDSDAELERNKNPLLQRHFHQLFEDTESLPHTKSYFRLRPSVLASPGMSIRDMREDRKRHMAFTRSGASWRNMLITQPAITSIIYIMDSNDHRDWRWPQIVEFPEGLRMGQFYDLIFSAIWTRAKDSYRGASIKWAPPGGEWLGRKGLSNPIELGLVIRETYYSQAGNSDCVGHHQGHCRCRDVRTQFFRERTAKSTRWMFQCEEYTAQKSALQRLRSVDLGNWQQLQRNVLFG</sequence>
<dbReference type="OrthoDB" id="3800738at2759"/>
<accession>A0A8H4LK94</accession>
<evidence type="ECO:0000313" key="2">
    <source>
        <dbReference type="EMBL" id="KAF4470741.1"/>
    </source>
</evidence>
<reference evidence="2 3" key="1">
    <citation type="submission" date="2020-01" db="EMBL/GenBank/DDBJ databases">
        <title>Identification and distribution of gene clusters putatively required for synthesis of sphingolipid metabolism inhibitors in phylogenetically diverse species of the filamentous fungus Fusarium.</title>
        <authorList>
            <person name="Kim H.-S."/>
            <person name="Busman M."/>
            <person name="Brown D.W."/>
            <person name="Divon H."/>
            <person name="Uhlig S."/>
            <person name="Proctor R.H."/>
        </authorList>
    </citation>
    <scope>NUCLEOTIDE SEQUENCE [LARGE SCALE GENOMIC DNA]</scope>
    <source>
        <strain evidence="2 3">NRRL 20459</strain>
    </source>
</reference>
<dbReference type="AlphaFoldDB" id="A0A8H4LK94"/>
<evidence type="ECO:0000313" key="3">
    <source>
        <dbReference type="Proteomes" id="UP000554235"/>
    </source>
</evidence>
<name>A0A8H4LK94_9HYPO</name>
<proteinExistence type="predicted"/>